<evidence type="ECO:0000313" key="3">
    <source>
        <dbReference type="Proteomes" id="UP001153709"/>
    </source>
</evidence>
<evidence type="ECO:0000256" key="1">
    <source>
        <dbReference type="SAM" id="MobiDB-lite"/>
    </source>
</evidence>
<organism evidence="2 3">
    <name type="scientific">Diabrotica balteata</name>
    <name type="common">Banded cucumber beetle</name>
    <dbReference type="NCBI Taxonomy" id="107213"/>
    <lineage>
        <taxon>Eukaryota</taxon>
        <taxon>Metazoa</taxon>
        <taxon>Ecdysozoa</taxon>
        <taxon>Arthropoda</taxon>
        <taxon>Hexapoda</taxon>
        <taxon>Insecta</taxon>
        <taxon>Pterygota</taxon>
        <taxon>Neoptera</taxon>
        <taxon>Endopterygota</taxon>
        <taxon>Coleoptera</taxon>
        <taxon>Polyphaga</taxon>
        <taxon>Cucujiformia</taxon>
        <taxon>Chrysomeloidea</taxon>
        <taxon>Chrysomelidae</taxon>
        <taxon>Galerucinae</taxon>
        <taxon>Diabroticina</taxon>
        <taxon>Diabroticites</taxon>
        <taxon>Diabrotica</taxon>
    </lineage>
</organism>
<protein>
    <submittedName>
        <fullName evidence="2">Uncharacterized protein</fullName>
    </submittedName>
</protein>
<proteinExistence type="predicted"/>
<accession>A0A9N9TD13</accession>
<gene>
    <name evidence="2" type="ORF">DIABBA_LOCUS13296</name>
</gene>
<feature type="region of interest" description="Disordered" evidence="1">
    <location>
        <begin position="121"/>
        <end position="143"/>
    </location>
</feature>
<reference evidence="2" key="1">
    <citation type="submission" date="2022-01" db="EMBL/GenBank/DDBJ databases">
        <authorList>
            <person name="King R."/>
        </authorList>
    </citation>
    <scope>NUCLEOTIDE SEQUENCE</scope>
</reference>
<name>A0A9N9TD13_DIABA</name>
<dbReference type="AlphaFoldDB" id="A0A9N9TD13"/>
<dbReference type="SUPFAM" id="SSF161270">
    <property type="entry name" value="PspA lactotransferrin-binding region"/>
    <property type="match status" value="1"/>
</dbReference>
<sequence length="217" mass="24909">MICSDFQPFTIVNDPGFKNLINILDPRYILPSPYTLSEAPQAIENIELNASNGTFLTCIKIQYNNVETVFACNQNNLNNFTEAPHAIQNIELNASNSTFLTCNKIQYNNVETAFANNQKMCKRQHTNNSDSKEEELKKKARENNEKSTMAVTIRLLTEEVAELRKEISKLQELIKRKDKHNSDLTNQVLQMSTAMQNMYNRRTKRLQSSKLKQLAAM</sequence>
<dbReference type="EMBL" id="OU898284">
    <property type="protein sequence ID" value="CAG9840672.1"/>
    <property type="molecule type" value="Genomic_DNA"/>
</dbReference>
<dbReference type="CDD" id="cd22249">
    <property type="entry name" value="UDM1_RNF168_RNF169-like"/>
    <property type="match status" value="1"/>
</dbReference>
<dbReference type="OrthoDB" id="7615841at2759"/>
<feature type="compositionally biased region" description="Basic and acidic residues" evidence="1">
    <location>
        <begin position="130"/>
        <end position="143"/>
    </location>
</feature>
<dbReference type="SUPFAM" id="SSF140996">
    <property type="entry name" value="Hermes dimerisation domain"/>
    <property type="match status" value="1"/>
</dbReference>
<keyword evidence="3" id="KW-1185">Reference proteome</keyword>
<evidence type="ECO:0000313" key="2">
    <source>
        <dbReference type="EMBL" id="CAG9840672.1"/>
    </source>
</evidence>
<dbReference type="Proteomes" id="UP001153709">
    <property type="component" value="Chromosome 9"/>
</dbReference>